<dbReference type="Gene3D" id="2.130.10.10">
    <property type="entry name" value="YVTN repeat-like/Quinoprotein amine dehydrogenase"/>
    <property type="match status" value="1"/>
</dbReference>
<feature type="region of interest" description="Disordered" evidence="2">
    <location>
        <begin position="172"/>
        <end position="258"/>
    </location>
</feature>
<feature type="repeat" description="WD" evidence="1">
    <location>
        <begin position="481"/>
        <end position="522"/>
    </location>
</feature>
<accession>A0A0J0XKS3</accession>
<dbReference type="PANTHER" id="PTHR43991">
    <property type="entry name" value="WD REPEAT PROTEIN (AFU_ORTHOLOGUE AFUA_8G05640)-RELATED"/>
    <property type="match status" value="1"/>
</dbReference>
<dbReference type="SMART" id="SM00320">
    <property type="entry name" value="WD40"/>
    <property type="match status" value="3"/>
</dbReference>
<keyword evidence="1" id="KW-0853">WD repeat</keyword>
<dbReference type="Pfam" id="PF10313">
    <property type="entry name" value="DUF2415"/>
    <property type="match status" value="1"/>
</dbReference>
<dbReference type="EMBL" id="KQ087213">
    <property type="protein sequence ID" value="KLT41723.1"/>
    <property type="molecule type" value="Genomic_DNA"/>
</dbReference>
<dbReference type="InterPro" id="IPR015943">
    <property type="entry name" value="WD40/YVTN_repeat-like_dom_sf"/>
</dbReference>
<evidence type="ECO:0000256" key="1">
    <source>
        <dbReference type="PROSITE-ProRule" id="PRU00221"/>
    </source>
</evidence>
<dbReference type="InterPro" id="IPR036322">
    <property type="entry name" value="WD40_repeat_dom_sf"/>
</dbReference>
<dbReference type="Proteomes" id="UP000053611">
    <property type="component" value="Unassembled WGS sequence"/>
</dbReference>
<evidence type="ECO:0000313" key="4">
    <source>
        <dbReference type="EMBL" id="KLT41723.1"/>
    </source>
</evidence>
<feature type="compositionally biased region" description="Acidic residues" evidence="2">
    <location>
        <begin position="175"/>
        <end position="203"/>
    </location>
</feature>
<evidence type="ECO:0000313" key="5">
    <source>
        <dbReference type="Proteomes" id="UP000053611"/>
    </source>
</evidence>
<sequence length="665" mass="72841">MTRYVTSPPSDSPGYESSELCDLSTAPASIRPANITIIHPQLRDLVLPLERGRVLYPHGTVVEEQRWSDDDDSPGEAPSTTTNLAKLAFTPTCLTANDGILACGGQKGELYLTDLPVSGKGKQASAIKSFQLTLTLPSRSINNAITILPSWPGGWATRRAEWKRAYAGYARHEEEMDDSDPDDGDDGDDDDEYMDYLEEEEEPLSPASSVATYPNTIPSGLRRLSGQYHRTTPQVVTQGRASPASVGSSRSRLRRADEPRILVSNNDKTVKMFSLRRLGEDDERVPVRSRSSIEWEIAPTSALRRTEGGNPGYRDGRALPPLPPLPPRRALFGNTLGYDGIGLNEGILTQDLHSPPSPPPRARGAEEVSLRGSRYLGESLADYRARMPGGDRNERFWARMRAQRRAELEAQVGLSSGPPQPPAQEGDCKLSSIGGQRFKLAVNHSSLSPDLRTMVTVGDSTDVYLHEVLDGGQGFRRIGVYNAATDSGFSTSWSRDGRRFAVASQDGQVTVWDHRSSRPLAIFHTQPQASRDTDLYHGSMEPPVGSQSGLEAARVVKFSPEGASRDLLVFSEELTRIHIVDARTFQTHVCVEVPYETTGATPSPSRRPRRGVDGGLYGISGIAFDPSGDWLYAGTERTLVEWDLRRYGGGEGGTWSMACQKCRSK</sequence>
<feature type="region of interest" description="Disordered" evidence="2">
    <location>
        <begin position="304"/>
        <end position="324"/>
    </location>
</feature>
<dbReference type="PANTHER" id="PTHR43991:SF9">
    <property type="entry name" value="DUF2415 DOMAIN-CONTAINING PROTEIN"/>
    <property type="match status" value="1"/>
</dbReference>
<dbReference type="AlphaFoldDB" id="A0A0J0XKS3"/>
<dbReference type="Pfam" id="PF00400">
    <property type="entry name" value="WD40"/>
    <property type="match status" value="2"/>
</dbReference>
<feature type="region of interest" description="Disordered" evidence="2">
    <location>
        <begin position="1"/>
        <end position="20"/>
    </location>
</feature>
<dbReference type="RefSeq" id="XP_018278214.1">
    <property type="nucleotide sequence ID" value="XM_018426726.1"/>
</dbReference>
<keyword evidence="5" id="KW-1185">Reference proteome</keyword>
<feature type="domain" description="DUF2415" evidence="3">
    <location>
        <begin position="551"/>
        <end position="591"/>
    </location>
</feature>
<evidence type="ECO:0000256" key="2">
    <source>
        <dbReference type="SAM" id="MobiDB-lite"/>
    </source>
</evidence>
<dbReference type="OrthoDB" id="64353at2759"/>
<dbReference type="GeneID" id="28987329"/>
<feature type="compositionally biased region" description="Polar residues" evidence="2">
    <location>
        <begin position="206"/>
        <end position="218"/>
    </location>
</feature>
<dbReference type="PROSITE" id="PS50082">
    <property type="entry name" value="WD_REPEATS_2"/>
    <property type="match status" value="1"/>
</dbReference>
<organism evidence="4 5">
    <name type="scientific">Cutaneotrichosporon oleaginosum</name>
    <dbReference type="NCBI Taxonomy" id="879819"/>
    <lineage>
        <taxon>Eukaryota</taxon>
        <taxon>Fungi</taxon>
        <taxon>Dikarya</taxon>
        <taxon>Basidiomycota</taxon>
        <taxon>Agaricomycotina</taxon>
        <taxon>Tremellomycetes</taxon>
        <taxon>Trichosporonales</taxon>
        <taxon>Trichosporonaceae</taxon>
        <taxon>Cutaneotrichosporon</taxon>
    </lineage>
</organism>
<protein>
    <recommendedName>
        <fullName evidence="3">DUF2415 domain-containing protein</fullName>
    </recommendedName>
</protein>
<dbReference type="SUPFAM" id="SSF50978">
    <property type="entry name" value="WD40 repeat-like"/>
    <property type="match status" value="1"/>
</dbReference>
<feature type="region of interest" description="Disordered" evidence="2">
    <location>
        <begin position="408"/>
        <end position="428"/>
    </location>
</feature>
<evidence type="ECO:0000259" key="3">
    <source>
        <dbReference type="Pfam" id="PF10313"/>
    </source>
</evidence>
<gene>
    <name evidence="4" type="ORF">CC85DRAFT_328732</name>
</gene>
<dbReference type="STRING" id="879819.A0A0J0XKS3"/>
<feature type="compositionally biased region" description="Polar residues" evidence="2">
    <location>
        <begin position="228"/>
        <end position="250"/>
    </location>
</feature>
<proteinExistence type="predicted"/>
<dbReference type="InterPro" id="IPR019417">
    <property type="entry name" value="DUF2415"/>
</dbReference>
<name>A0A0J0XKS3_9TREE</name>
<reference evidence="4 5" key="1">
    <citation type="submission" date="2015-03" db="EMBL/GenBank/DDBJ databases">
        <title>Genomics and transcriptomics of the oil-accumulating basidiomycete yeast T. oleaginosus allow insights into substrate utilization and the diverse evolutionary trajectories of mating systems in fungi.</title>
        <authorList>
            <consortium name="DOE Joint Genome Institute"/>
            <person name="Kourist R."/>
            <person name="Kracht O."/>
            <person name="Bracharz F."/>
            <person name="Lipzen A."/>
            <person name="Nolan M."/>
            <person name="Ohm R."/>
            <person name="Grigoriev I."/>
            <person name="Sun S."/>
            <person name="Heitman J."/>
            <person name="Bruck T."/>
            <person name="Nowrousian M."/>
        </authorList>
    </citation>
    <scope>NUCLEOTIDE SEQUENCE [LARGE SCALE GENOMIC DNA]</scope>
    <source>
        <strain evidence="4 5">IBC0246</strain>
    </source>
</reference>
<dbReference type="InterPro" id="IPR001680">
    <property type="entry name" value="WD40_rpt"/>
</dbReference>